<dbReference type="PANTHER" id="PTHR43537">
    <property type="entry name" value="TRANSCRIPTIONAL REGULATOR, GNTR FAMILY"/>
    <property type="match status" value="1"/>
</dbReference>
<keyword evidence="6" id="KW-1185">Reference proteome</keyword>
<keyword evidence="2" id="KW-0238">DNA-binding</keyword>
<dbReference type="InterPro" id="IPR036390">
    <property type="entry name" value="WH_DNA-bd_sf"/>
</dbReference>
<protein>
    <submittedName>
        <fullName evidence="5">GntR family transcriptional regulator</fullName>
    </submittedName>
</protein>
<dbReference type="EMBL" id="VFPQ01000001">
    <property type="protein sequence ID" value="TQM75627.1"/>
    <property type="molecule type" value="Genomic_DNA"/>
</dbReference>
<dbReference type="GO" id="GO:0003700">
    <property type="term" value="F:DNA-binding transcription factor activity"/>
    <property type="evidence" value="ECO:0007669"/>
    <property type="project" value="InterPro"/>
</dbReference>
<dbReference type="Pfam" id="PF07729">
    <property type="entry name" value="FCD"/>
    <property type="match status" value="1"/>
</dbReference>
<sequence>MSEPRQAAHTPPWARRTEKVSVVVAREIVRDIVRQRLAPGSTLEPEGAMLRRYRVARASLREALRILETHGLIRIKPGPGGGPVVAEVDSGDFGRMASMFFQALGVRIAELVDTRLILEPLLTRLAAERRDPEWDQRLRAAVQAGFDASDADEWARAAQGFHSLILSMAGNRPLNLMALAVRDILADRLAGLVYADLNREETRRVHAAIAEAILAGDADKAERLMREHMHDYADTVAVHSGLLAETVDWR</sequence>
<dbReference type="PROSITE" id="PS50949">
    <property type="entry name" value="HTH_GNTR"/>
    <property type="match status" value="1"/>
</dbReference>
<dbReference type="Proteomes" id="UP000319213">
    <property type="component" value="Unassembled WGS sequence"/>
</dbReference>
<dbReference type="SMART" id="SM00895">
    <property type="entry name" value="FCD"/>
    <property type="match status" value="1"/>
</dbReference>
<feature type="domain" description="HTH gntR-type" evidence="4">
    <location>
        <begin position="18"/>
        <end position="88"/>
    </location>
</feature>
<dbReference type="RefSeq" id="WP_142259614.1">
    <property type="nucleotide sequence ID" value="NZ_BMPV01000001.1"/>
</dbReference>
<evidence type="ECO:0000313" key="6">
    <source>
        <dbReference type="Proteomes" id="UP000319213"/>
    </source>
</evidence>
<comment type="caution">
    <text evidence="5">The sequence shown here is derived from an EMBL/GenBank/DDBJ whole genome shotgun (WGS) entry which is preliminary data.</text>
</comment>
<dbReference type="InterPro" id="IPR036388">
    <property type="entry name" value="WH-like_DNA-bd_sf"/>
</dbReference>
<organism evidence="5 6">
    <name type="scientific">Thermopolyspora flexuosa</name>
    <dbReference type="NCBI Taxonomy" id="103836"/>
    <lineage>
        <taxon>Bacteria</taxon>
        <taxon>Bacillati</taxon>
        <taxon>Actinomycetota</taxon>
        <taxon>Actinomycetes</taxon>
        <taxon>Streptosporangiales</taxon>
        <taxon>Streptosporangiaceae</taxon>
        <taxon>Thermopolyspora</taxon>
    </lineage>
</organism>
<dbReference type="Pfam" id="PF00392">
    <property type="entry name" value="GntR"/>
    <property type="match status" value="1"/>
</dbReference>
<dbReference type="AlphaFoldDB" id="A0A543IYJ5"/>
<name>A0A543IYJ5_9ACTN</name>
<dbReference type="SUPFAM" id="SSF48008">
    <property type="entry name" value="GntR ligand-binding domain-like"/>
    <property type="match status" value="1"/>
</dbReference>
<proteinExistence type="predicted"/>
<dbReference type="PANTHER" id="PTHR43537:SF5">
    <property type="entry name" value="UXU OPERON TRANSCRIPTIONAL REGULATOR"/>
    <property type="match status" value="1"/>
</dbReference>
<gene>
    <name evidence="5" type="ORF">FHX40_2339</name>
</gene>
<dbReference type="InterPro" id="IPR000524">
    <property type="entry name" value="Tscrpt_reg_HTH_GntR"/>
</dbReference>
<dbReference type="SMART" id="SM00345">
    <property type="entry name" value="HTH_GNTR"/>
    <property type="match status" value="1"/>
</dbReference>
<dbReference type="InterPro" id="IPR011711">
    <property type="entry name" value="GntR_C"/>
</dbReference>
<dbReference type="Gene3D" id="1.20.120.530">
    <property type="entry name" value="GntR ligand-binding domain-like"/>
    <property type="match status" value="1"/>
</dbReference>
<accession>A0A543IYJ5</accession>
<evidence type="ECO:0000259" key="4">
    <source>
        <dbReference type="PROSITE" id="PS50949"/>
    </source>
</evidence>
<keyword evidence="1" id="KW-0805">Transcription regulation</keyword>
<evidence type="ECO:0000256" key="2">
    <source>
        <dbReference type="ARBA" id="ARBA00023125"/>
    </source>
</evidence>
<evidence type="ECO:0000256" key="3">
    <source>
        <dbReference type="ARBA" id="ARBA00023163"/>
    </source>
</evidence>
<dbReference type="SUPFAM" id="SSF46785">
    <property type="entry name" value="Winged helix' DNA-binding domain"/>
    <property type="match status" value="1"/>
</dbReference>
<keyword evidence="3" id="KW-0804">Transcription</keyword>
<evidence type="ECO:0000256" key="1">
    <source>
        <dbReference type="ARBA" id="ARBA00023015"/>
    </source>
</evidence>
<dbReference type="Gene3D" id="1.10.10.10">
    <property type="entry name" value="Winged helix-like DNA-binding domain superfamily/Winged helix DNA-binding domain"/>
    <property type="match status" value="1"/>
</dbReference>
<reference evidence="5 6" key="1">
    <citation type="submission" date="2019-06" db="EMBL/GenBank/DDBJ databases">
        <title>Sequencing the genomes of 1000 actinobacteria strains.</title>
        <authorList>
            <person name="Klenk H.-P."/>
        </authorList>
    </citation>
    <scope>NUCLEOTIDE SEQUENCE [LARGE SCALE GENOMIC DNA]</scope>
    <source>
        <strain evidence="5 6">DSM 43186</strain>
    </source>
</reference>
<dbReference type="GO" id="GO:0003677">
    <property type="term" value="F:DNA binding"/>
    <property type="evidence" value="ECO:0007669"/>
    <property type="project" value="UniProtKB-KW"/>
</dbReference>
<dbReference type="OrthoDB" id="4535513at2"/>
<evidence type="ECO:0000313" key="5">
    <source>
        <dbReference type="EMBL" id="TQM75627.1"/>
    </source>
</evidence>
<dbReference type="InterPro" id="IPR008920">
    <property type="entry name" value="TF_FadR/GntR_C"/>
</dbReference>